<reference evidence="5 6" key="1">
    <citation type="submission" date="2021-03" db="EMBL/GenBank/DDBJ databases">
        <title>Caproiciproducens sp. nov. isolated from feces of cow.</title>
        <authorList>
            <person name="Choi J.-Y."/>
        </authorList>
    </citation>
    <scope>NUCLEOTIDE SEQUENCE [LARGE SCALE GENOMIC DNA]</scope>
    <source>
        <strain evidence="5 6">AGMB10547</strain>
    </source>
</reference>
<feature type="domain" description="RCK N-terminal" evidence="3">
    <location>
        <begin position="1"/>
        <end position="119"/>
    </location>
</feature>
<comment type="caution">
    <text evidence="5">The sequence shown here is derived from an EMBL/GenBank/DDBJ whole genome shotgun (WGS) entry which is preliminary data.</text>
</comment>
<dbReference type="Pfam" id="PF02254">
    <property type="entry name" value="TrkA_N"/>
    <property type="match status" value="1"/>
</dbReference>
<gene>
    <name evidence="5" type="ORF">J5W02_13635</name>
</gene>
<evidence type="ECO:0000256" key="1">
    <source>
        <dbReference type="ARBA" id="ARBA00022448"/>
    </source>
</evidence>
<dbReference type="RefSeq" id="WP_219966258.1">
    <property type="nucleotide sequence ID" value="NZ_JAGFNZ010000006.1"/>
</dbReference>
<dbReference type="PROSITE" id="PS51201">
    <property type="entry name" value="RCK_N"/>
    <property type="match status" value="1"/>
</dbReference>
<organism evidence="5 6">
    <name type="scientific">Caproiciproducens faecalis</name>
    <dbReference type="NCBI Taxonomy" id="2820301"/>
    <lineage>
        <taxon>Bacteria</taxon>
        <taxon>Bacillati</taxon>
        <taxon>Bacillota</taxon>
        <taxon>Clostridia</taxon>
        <taxon>Eubacteriales</taxon>
        <taxon>Acutalibacteraceae</taxon>
        <taxon>Caproiciproducens</taxon>
    </lineage>
</organism>
<evidence type="ECO:0000256" key="2">
    <source>
        <dbReference type="ARBA" id="ARBA00023065"/>
    </source>
</evidence>
<dbReference type="InterPro" id="IPR036291">
    <property type="entry name" value="NAD(P)-bd_dom_sf"/>
</dbReference>
<dbReference type="SUPFAM" id="SSF116726">
    <property type="entry name" value="TrkA C-terminal domain-like"/>
    <property type="match status" value="1"/>
</dbReference>
<dbReference type="InterPro" id="IPR006037">
    <property type="entry name" value="RCK_C"/>
</dbReference>
<dbReference type="Gene3D" id="3.30.70.1450">
    <property type="entry name" value="Regulator of K+ conductance, C-terminal domain"/>
    <property type="match status" value="1"/>
</dbReference>
<dbReference type="EMBL" id="JAGFNZ010000006">
    <property type="protein sequence ID" value="MBW7573852.1"/>
    <property type="molecule type" value="Genomic_DNA"/>
</dbReference>
<dbReference type="PROSITE" id="PS51202">
    <property type="entry name" value="RCK_C"/>
    <property type="match status" value="1"/>
</dbReference>
<evidence type="ECO:0000259" key="3">
    <source>
        <dbReference type="PROSITE" id="PS51201"/>
    </source>
</evidence>
<dbReference type="PANTHER" id="PTHR43833:SF5">
    <property type="entry name" value="TRK SYSTEM POTASSIUM UPTAKE PROTEIN TRKA"/>
    <property type="match status" value="1"/>
</dbReference>
<keyword evidence="2" id="KW-0406">Ion transport</keyword>
<dbReference type="PANTHER" id="PTHR43833">
    <property type="entry name" value="POTASSIUM CHANNEL PROTEIN 2-RELATED-RELATED"/>
    <property type="match status" value="1"/>
</dbReference>
<dbReference type="Pfam" id="PF02080">
    <property type="entry name" value="TrkA_C"/>
    <property type="match status" value="1"/>
</dbReference>
<dbReference type="Proteomes" id="UP000719942">
    <property type="component" value="Unassembled WGS sequence"/>
</dbReference>
<dbReference type="SUPFAM" id="SSF51735">
    <property type="entry name" value="NAD(P)-binding Rossmann-fold domains"/>
    <property type="match status" value="1"/>
</dbReference>
<keyword evidence="6" id="KW-1185">Reference proteome</keyword>
<dbReference type="InterPro" id="IPR003148">
    <property type="entry name" value="RCK_N"/>
</dbReference>
<dbReference type="Gene3D" id="3.40.50.720">
    <property type="entry name" value="NAD(P)-binding Rossmann-like Domain"/>
    <property type="match status" value="1"/>
</dbReference>
<keyword evidence="1" id="KW-0813">Transport</keyword>
<evidence type="ECO:0000313" key="6">
    <source>
        <dbReference type="Proteomes" id="UP000719942"/>
    </source>
</evidence>
<name>A0ABS7DRC0_9FIRM</name>
<evidence type="ECO:0000313" key="5">
    <source>
        <dbReference type="EMBL" id="MBW7573852.1"/>
    </source>
</evidence>
<evidence type="ECO:0000259" key="4">
    <source>
        <dbReference type="PROSITE" id="PS51202"/>
    </source>
</evidence>
<proteinExistence type="predicted"/>
<protein>
    <submittedName>
        <fullName evidence="5">NAD-binding protein</fullName>
    </submittedName>
</protein>
<sequence>MNILLVGGHTRTRYLAAALKARGYHVRVVGDDYGWCKKLADDYEVETVCGDGTDPLTLKEAAADKMDMIAAVSGKDAFNLLVCEIAKKQMLTRKTLAVVNDPKNQKLFEELGVDKCVSFTRFLEDRIEQEEIADHICRYLPIADGRVVVCEAIIDADSKVLNRKLWEIPLPPQSIIGCIIREDQTLIPQGNTQLEEGDHAVILSSAESVDEVTALLSGHKKR</sequence>
<accession>A0ABS7DRC0</accession>
<feature type="domain" description="RCK C-terminal" evidence="4">
    <location>
        <begin position="137"/>
        <end position="218"/>
    </location>
</feature>
<dbReference type="InterPro" id="IPR036721">
    <property type="entry name" value="RCK_C_sf"/>
</dbReference>
<dbReference type="InterPro" id="IPR050721">
    <property type="entry name" value="Trk_Ktr_HKT_K-transport"/>
</dbReference>